<evidence type="ECO:0000313" key="2">
    <source>
        <dbReference type="EMBL" id="KIL40709.1"/>
    </source>
</evidence>
<gene>
    <name evidence="2" type="ORF">SD70_11520</name>
</gene>
<comment type="caution">
    <text evidence="2">The sequence shown here is derived from an EMBL/GenBank/DDBJ whole genome shotgun (WGS) entry which is preliminary data.</text>
</comment>
<dbReference type="EMBL" id="JXAK01000017">
    <property type="protein sequence ID" value="KIL40709.1"/>
    <property type="molecule type" value="Genomic_DNA"/>
</dbReference>
<evidence type="ECO:0000256" key="1">
    <source>
        <dbReference type="SAM" id="Phobius"/>
    </source>
</evidence>
<dbReference type="PANTHER" id="PTHR43471">
    <property type="entry name" value="ABC TRANSPORTER PERMEASE"/>
    <property type="match status" value="1"/>
</dbReference>
<keyword evidence="3" id="KW-1185">Reference proteome</keyword>
<feature type="transmembrane region" description="Helical" evidence="1">
    <location>
        <begin position="181"/>
        <end position="201"/>
    </location>
</feature>
<reference evidence="2 3" key="1">
    <citation type="submission" date="2014-12" db="EMBL/GenBank/DDBJ databases">
        <title>Draft genome sequence of Paenibacillus kamchatkensis strain B-2647.</title>
        <authorList>
            <person name="Karlyshev A.V."/>
            <person name="Kudryashova E.B."/>
        </authorList>
    </citation>
    <scope>NUCLEOTIDE SEQUENCE [LARGE SCALE GENOMIC DNA]</scope>
    <source>
        <strain evidence="2 3">VKM B-2647</strain>
    </source>
</reference>
<feature type="transmembrane region" description="Helical" evidence="1">
    <location>
        <begin position="26"/>
        <end position="49"/>
    </location>
</feature>
<organism evidence="2 3">
    <name type="scientific">Gordoniibacillus kamchatkensis</name>
    <dbReference type="NCBI Taxonomy" id="1590651"/>
    <lineage>
        <taxon>Bacteria</taxon>
        <taxon>Bacillati</taxon>
        <taxon>Bacillota</taxon>
        <taxon>Bacilli</taxon>
        <taxon>Bacillales</taxon>
        <taxon>Paenibacillaceae</taxon>
        <taxon>Gordoniibacillus</taxon>
    </lineage>
</organism>
<evidence type="ECO:0008006" key="4">
    <source>
        <dbReference type="Google" id="ProtNLM"/>
    </source>
</evidence>
<protein>
    <recommendedName>
        <fullName evidence="4">ABC transporter permease</fullName>
    </recommendedName>
</protein>
<dbReference type="Pfam" id="PF12679">
    <property type="entry name" value="ABC2_membrane_2"/>
    <property type="match status" value="1"/>
</dbReference>
<proteinExistence type="predicted"/>
<keyword evidence="1" id="KW-1133">Transmembrane helix</keyword>
<feature type="transmembrane region" description="Helical" evidence="1">
    <location>
        <begin position="61"/>
        <end position="86"/>
    </location>
</feature>
<dbReference type="RefSeq" id="WP_041047722.1">
    <property type="nucleotide sequence ID" value="NZ_JXAK01000017.1"/>
</dbReference>
<feature type="transmembrane region" description="Helical" evidence="1">
    <location>
        <begin position="119"/>
        <end position="141"/>
    </location>
</feature>
<accession>A0ABR5AI34</accession>
<keyword evidence="1" id="KW-0812">Transmembrane</keyword>
<feature type="transmembrane region" description="Helical" evidence="1">
    <location>
        <begin position="269"/>
        <end position="288"/>
    </location>
</feature>
<sequence>MRLGELLRDWAIWIAYTGKELTRKRVIVVTLILSLCYLALFAAAFMQLAPRASDGQDALGQSIFALGIVLLGLYSSQMVVAFFVLFSTMGSISGEIESGLLLTVLSRPVPRWHIYVGKWIGFAFWSLLYTAILFWGIIAVVAMKLHVPVEPAALWRAFALYELIPLALVSLSLCASSYLPMLGTGIMTALVYGLGSFAGMLERFYAMPGISQHAGIEKFGLAASLIMPADAVYRRVTYELIGFGDMPFGEQISRTLGPFGVSDVPSATFIAYTIFYTGALLVWGAIHFTRRDV</sequence>
<dbReference type="Proteomes" id="UP000031967">
    <property type="component" value="Unassembled WGS sequence"/>
</dbReference>
<keyword evidence="1" id="KW-0472">Membrane</keyword>
<name>A0ABR5AI34_9BACL</name>
<feature type="transmembrane region" description="Helical" evidence="1">
    <location>
        <begin position="153"/>
        <end position="174"/>
    </location>
</feature>
<evidence type="ECO:0000313" key="3">
    <source>
        <dbReference type="Proteomes" id="UP000031967"/>
    </source>
</evidence>